<feature type="domain" description="4'-phosphopantetheinyl transferase N-terminal" evidence="4">
    <location>
        <begin position="45"/>
        <end position="122"/>
    </location>
</feature>
<gene>
    <name evidence="5" type="primary">sfp</name>
    <name evidence="5" type="ORF">NCTC5664_00870</name>
</gene>
<sequence length="227" mass="26614">MAYKKYIINSLKTLNVRLIKKDIFNDLTVIIIAFTNTFETNNLNHQFLTIEQSKKLKKFSLLDDINNYLISHSIVNSFFCSYINCRIKDLHYSYNKYFKPYIKNNDNIKFNISHTLGCSVIALSKNEVGVDIENKKREIEFANVVDSYFNDYEKLYINNESDKFYEVWVAKEAYLKCKGCGLMEGLTNLNIVASNKDGFYLIDENCQTKFKVLIDHIYDRYVIGIVN</sequence>
<dbReference type="PANTHER" id="PTHR12215:SF10">
    <property type="entry name" value="L-AMINOADIPATE-SEMIALDEHYDE DEHYDROGENASE-PHOSPHOPANTETHEINYL TRANSFERASE"/>
    <property type="match status" value="1"/>
</dbReference>
<dbReference type="RefSeq" id="WP_111761732.1">
    <property type="nucleotide sequence ID" value="NZ_CP176566.1"/>
</dbReference>
<dbReference type="EC" id="2.7.8.-" evidence="5"/>
<dbReference type="Pfam" id="PF01648">
    <property type="entry name" value="ACPS"/>
    <property type="match status" value="1"/>
</dbReference>
<reference evidence="5 6" key="1">
    <citation type="submission" date="2018-06" db="EMBL/GenBank/DDBJ databases">
        <authorList>
            <consortium name="Pathogen Informatics"/>
            <person name="Doyle S."/>
        </authorList>
    </citation>
    <scope>NUCLEOTIDE SEQUENCE [LARGE SCALE GENOMIC DNA]</scope>
    <source>
        <strain evidence="5 6">NCTC5664</strain>
    </source>
</reference>
<dbReference type="Proteomes" id="UP000254502">
    <property type="component" value="Unassembled WGS sequence"/>
</dbReference>
<dbReference type="GO" id="GO:0019878">
    <property type="term" value="P:lysine biosynthetic process via aminoadipic acid"/>
    <property type="evidence" value="ECO:0007669"/>
    <property type="project" value="TreeGrafter"/>
</dbReference>
<feature type="domain" description="4'-phosphopantetheinyl transferase" evidence="3">
    <location>
        <begin position="128"/>
        <end position="226"/>
    </location>
</feature>
<evidence type="ECO:0000313" key="6">
    <source>
        <dbReference type="Proteomes" id="UP000254502"/>
    </source>
</evidence>
<dbReference type="InterPro" id="IPR008278">
    <property type="entry name" value="4-PPantetheinyl_Trfase_dom"/>
</dbReference>
<dbReference type="Gene3D" id="3.90.470.20">
    <property type="entry name" value="4'-phosphopantetheinyl transferase domain"/>
    <property type="match status" value="2"/>
</dbReference>
<dbReference type="GO" id="GO:0008897">
    <property type="term" value="F:holo-[acyl-carrier-protein] synthase activity"/>
    <property type="evidence" value="ECO:0007669"/>
    <property type="project" value="InterPro"/>
</dbReference>
<evidence type="ECO:0000256" key="1">
    <source>
        <dbReference type="ARBA" id="ARBA00010990"/>
    </source>
</evidence>
<dbReference type="InterPro" id="IPR055066">
    <property type="entry name" value="AASDHPPT_N"/>
</dbReference>
<dbReference type="GO" id="GO:0000287">
    <property type="term" value="F:magnesium ion binding"/>
    <property type="evidence" value="ECO:0007669"/>
    <property type="project" value="InterPro"/>
</dbReference>
<protein>
    <submittedName>
        <fullName evidence="5">4'-phosphopantetheinyl transferase</fullName>
        <ecNumber evidence="5">2.7.8.-</ecNumber>
    </submittedName>
</protein>
<comment type="similarity">
    <text evidence="1">Belongs to the P-Pant transferase superfamily. Gsp/Sfp/HetI/AcpT family.</text>
</comment>
<evidence type="ECO:0000313" key="5">
    <source>
        <dbReference type="EMBL" id="SUK38510.1"/>
    </source>
</evidence>
<dbReference type="SUPFAM" id="SSF56214">
    <property type="entry name" value="4'-phosphopantetheinyl transferase"/>
    <property type="match status" value="2"/>
</dbReference>
<keyword evidence="2 5" id="KW-0808">Transferase</keyword>
<proteinExistence type="inferred from homology"/>
<dbReference type="InterPro" id="IPR050559">
    <property type="entry name" value="P-Pant_transferase_sf"/>
</dbReference>
<evidence type="ECO:0000256" key="2">
    <source>
        <dbReference type="ARBA" id="ARBA00022679"/>
    </source>
</evidence>
<dbReference type="AlphaFoldDB" id="A0A380DMR8"/>
<name>A0A380DMR8_STAAU</name>
<dbReference type="PANTHER" id="PTHR12215">
    <property type="entry name" value="PHOSPHOPANTETHEINE TRANSFERASE"/>
    <property type="match status" value="1"/>
</dbReference>
<dbReference type="Pfam" id="PF22624">
    <property type="entry name" value="AASDHPPT_N"/>
    <property type="match status" value="1"/>
</dbReference>
<evidence type="ECO:0000259" key="3">
    <source>
        <dbReference type="Pfam" id="PF01648"/>
    </source>
</evidence>
<accession>A0A380DMR8</accession>
<dbReference type="EMBL" id="UHAQ01000002">
    <property type="protein sequence ID" value="SUK38510.1"/>
    <property type="molecule type" value="Genomic_DNA"/>
</dbReference>
<dbReference type="SMR" id="A0A380DMR8"/>
<dbReference type="InterPro" id="IPR037143">
    <property type="entry name" value="4-PPantetheinyl_Trfase_dom_sf"/>
</dbReference>
<dbReference type="GO" id="GO:0005829">
    <property type="term" value="C:cytosol"/>
    <property type="evidence" value="ECO:0007669"/>
    <property type="project" value="TreeGrafter"/>
</dbReference>
<evidence type="ECO:0000259" key="4">
    <source>
        <dbReference type="Pfam" id="PF22624"/>
    </source>
</evidence>
<organism evidence="5 6">
    <name type="scientific">Staphylococcus aureus</name>
    <dbReference type="NCBI Taxonomy" id="1280"/>
    <lineage>
        <taxon>Bacteria</taxon>
        <taxon>Bacillati</taxon>
        <taxon>Bacillota</taxon>
        <taxon>Bacilli</taxon>
        <taxon>Bacillales</taxon>
        <taxon>Staphylococcaceae</taxon>
        <taxon>Staphylococcus</taxon>
    </lineage>
</organism>